<dbReference type="PROSITE" id="PS51257">
    <property type="entry name" value="PROKAR_LIPOPROTEIN"/>
    <property type="match status" value="1"/>
</dbReference>
<gene>
    <name evidence="1" type="ORF">S06H3_00472</name>
</gene>
<organism evidence="1">
    <name type="scientific">marine sediment metagenome</name>
    <dbReference type="NCBI Taxonomy" id="412755"/>
    <lineage>
        <taxon>unclassified sequences</taxon>
        <taxon>metagenomes</taxon>
        <taxon>ecological metagenomes</taxon>
    </lineage>
</organism>
<name>X1JGF2_9ZZZZ</name>
<dbReference type="AlphaFoldDB" id="X1JGF2"/>
<reference evidence="1" key="1">
    <citation type="journal article" date="2014" name="Front. Microbiol.">
        <title>High frequency of phylogenetically diverse reductive dehalogenase-homologous genes in deep subseafloor sedimentary metagenomes.</title>
        <authorList>
            <person name="Kawai M."/>
            <person name="Futagami T."/>
            <person name="Toyoda A."/>
            <person name="Takaki Y."/>
            <person name="Nishi S."/>
            <person name="Hori S."/>
            <person name="Arai W."/>
            <person name="Tsubouchi T."/>
            <person name="Morono Y."/>
            <person name="Uchiyama I."/>
            <person name="Ito T."/>
            <person name="Fujiyama A."/>
            <person name="Inagaki F."/>
            <person name="Takami H."/>
        </authorList>
    </citation>
    <scope>NUCLEOTIDE SEQUENCE</scope>
    <source>
        <strain evidence="1">Expedition CK06-06</strain>
    </source>
</reference>
<dbReference type="EMBL" id="BARV01000083">
    <property type="protein sequence ID" value="GAH93057.1"/>
    <property type="molecule type" value="Genomic_DNA"/>
</dbReference>
<evidence type="ECO:0000313" key="1">
    <source>
        <dbReference type="EMBL" id="GAH93057.1"/>
    </source>
</evidence>
<proteinExistence type="predicted"/>
<sequence>MKLKICANCKKRLRQCNVHTLFSGSISGASCVTYLCMKCRNNKTILKKMQHINDLKLYVMDGEMSVSEFNKKVRVL</sequence>
<protein>
    <submittedName>
        <fullName evidence="1">Uncharacterized protein</fullName>
    </submittedName>
</protein>
<comment type="caution">
    <text evidence="1">The sequence shown here is derived from an EMBL/GenBank/DDBJ whole genome shotgun (WGS) entry which is preliminary data.</text>
</comment>
<accession>X1JGF2</accession>